<evidence type="ECO:0000313" key="10">
    <source>
        <dbReference type="Proteomes" id="UP000076794"/>
    </source>
</evidence>
<feature type="compositionally biased region" description="Low complexity" evidence="6">
    <location>
        <begin position="178"/>
        <end position="202"/>
    </location>
</feature>
<dbReference type="EMBL" id="CP014209">
    <property type="protein sequence ID" value="ANC31089.1"/>
    <property type="molecule type" value="Genomic_DNA"/>
</dbReference>
<feature type="region of interest" description="Disordered" evidence="6">
    <location>
        <begin position="164"/>
        <end position="274"/>
    </location>
</feature>
<dbReference type="PANTHER" id="PTHR33885">
    <property type="entry name" value="PHAGE SHOCK PROTEIN C"/>
    <property type="match status" value="1"/>
</dbReference>
<dbReference type="AlphaFoldDB" id="A0A168F955"/>
<accession>A0A168F955</accession>
<dbReference type="KEGG" id="ido:I598_1536"/>
<feature type="transmembrane region" description="Helical" evidence="7">
    <location>
        <begin position="107"/>
        <end position="130"/>
    </location>
</feature>
<dbReference type="InterPro" id="IPR052027">
    <property type="entry name" value="PspC"/>
</dbReference>
<keyword evidence="2" id="KW-1003">Cell membrane</keyword>
<gene>
    <name evidence="9" type="ORF">I598_1536</name>
</gene>
<dbReference type="Proteomes" id="UP000076794">
    <property type="component" value="Chromosome"/>
</dbReference>
<dbReference type="InterPro" id="IPR007168">
    <property type="entry name" value="Phageshock_PspC_N"/>
</dbReference>
<dbReference type="Pfam" id="PF04024">
    <property type="entry name" value="PspC"/>
    <property type="match status" value="1"/>
</dbReference>
<evidence type="ECO:0000256" key="5">
    <source>
        <dbReference type="ARBA" id="ARBA00023136"/>
    </source>
</evidence>
<keyword evidence="4 7" id="KW-1133">Transmembrane helix</keyword>
<evidence type="ECO:0000256" key="4">
    <source>
        <dbReference type="ARBA" id="ARBA00022989"/>
    </source>
</evidence>
<evidence type="ECO:0000256" key="3">
    <source>
        <dbReference type="ARBA" id="ARBA00022692"/>
    </source>
</evidence>
<feature type="region of interest" description="Disordered" evidence="6">
    <location>
        <begin position="1"/>
        <end position="22"/>
    </location>
</feature>
<feature type="transmembrane region" description="Helical" evidence="7">
    <location>
        <begin position="65"/>
        <end position="87"/>
    </location>
</feature>
<evidence type="ECO:0000256" key="2">
    <source>
        <dbReference type="ARBA" id="ARBA00022475"/>
    </source>
</evidence>
<feature type="compositionally biased region" description="Pro residues" evidence="6">
    <location>
        <begin position="247"/>
        <end position="268"/>
    </location>
</feature>
<dbReference type="STRING" id="1300344.I598_1536"/>
<dbReference type="PATRIC" id="fig|1300344.3.peg.1543"/>
<protein>
    <submittedName>
        <fullName evidence="9">PspC domain protein</fullName>
    </submittedName>
</protein>
<sequence length="503" mass="51683">MTTNDSSEPGVPPGPSGPAPRPAGNQFFDSLRRIGVARSDDRWIGGVAAGVGERYGLDPLLVRGLLVLSVFVGGIGLVLYGIAWLLLPERSDGRIHLEQTLRGTFDVAVVGAAIMLVVGFTWSGGIWPWWGGPAEWVVVLLWIAFWAAVVWLVVKMVRTRRRDGAAAGNPAGPPPGPWAGAAPTDPPAASAEPSSRPTTSPAEAFTPAPRAHYVSAPVTPPASETSWTPPPARSARLRDGATQPGGHVPPVPPAPPLPPVGPPPAPRPRTPRAGSTTVGIVVGLSLLLGAAILAAGLTFDPAGSAWALWLGGTLVLLGAAVVVTGLRGRRGGGLTALAILGLIAAAVTWPFAAGGQSWDWDGWSWDEDAQIATSAGTVVGQGEVTPRSVDEAAAGYRIQFGDATLDLTGLDLSGVEPGAPAVVPVETTGGRAVIEIPDGVAVEAVVDLNAGHFAWDVDDQHLSVNGFTGGPATYRSVEAENSGPVLLLDVDARAGELVIQESR</sequence>
<keyword evidence="10" id="KW-1185">Reference proteome</keyword>
<name>A0A168F955_9MICO</name>
<evidence type="ECO:0000256" key="6">
    <source>
        <dbReference type="SAM" id="MobiDB-lite"/>
    </source>
</evidence>
<dbReference type="RefSeq" id="WP_068202448.1">
    <property type="nucleotide sequence ID" value="NZ_CP014209.1"/>
</dbReference>
<evidence type="ECO:0000259" key="8">
    <source>
        <dbReference type="Pfam" id="PF04024"/>
    </source>
</evidence>
<organism evidence="9 10">
    <name type="scientific">Isoptericola dokdonensis DS-3</name>
    <dbReference type="NCBI Taxonomy" id="1300344"/>
    <lineage>
        <taxon>Bacteria</taxon>
        <taxon>Bacillati</taxon>
        <taxon>Actinomycetota</taxon>
        <taxon>Actinomycetes</taxon>
        <taxon>Micrococcales</taxon>
        <taxon>Promicromonosporaceae</taxon>
        <taxon>Isoptericola</taxon>
    </lineage>
</organism>
<feature type="transmembrane region" description="Helical" evidence="7">
    <location>
        <begin position="136"/>
        <end position="154"/>
    </location>
</feature>
<reference evidence="9 10" key="1">
    <citation type="submission" date="2016-01" db="EMBL/GenBank/DDBJ databases">
        <title>Complete genome sequence of a soil Actinobacterium, Isoptericola dokdonensis DS-3.</title>
        <authorList>
            <person name="Kwon S.-K."/>
            <person name="Kim J.F."/>
        </authorList>
    </citation>
    <scope>NUCLEOTIDE SEQUENCE [LARGE SCALE GENOMIC DNA]</scope>
    <source>
        <strain evidence="9 10">DS-3</strain>
    </source>
</reference>
<evidence type="ECO:0000256" key="1">
    <source>
        <dbReference type="ARBA" id="ARBA00004162"/>
    </source>
</evidence>
<dbReference type="GO" id="GO:0005886">
    <property type="term" value="C:plasma membrane"/>
    <property type="evidence" value="ECO:0007669"/>
    <property type="project" value="UniProtKB-SubCell"/>
</dbReference>
<feature type="transmembrane region" description="Helical" evidence="7">
    <location>
        <begin position="277"/>
        <end position="299"/>
    </location>
</feature>
<evidence type="ECO:0000313" key="9">
    <source>
        <dbReference type="EMBL" id="ANC31089.1"/>
    </source>
</evidence>
<feature type="transmembrane region" description="Helical" evidence="7">
    <location>
        <begin position="333"/>
        <end position="352"/>
    </location>
</feature>
<evidence type="ECO:0000256" key="7">
    <source>
        <dbReference type="SAM" id="Phobius"/>
    </source>
</evidence>
<feature type="transmembrane region" description="Helical" evidence="7">
    <location>
        <begin position="305"/>
        <end position="326"/>
    </location>
</feature>
<keyword evidence="5 7" id="KW-0472">Membrane</keyword>
<keyword evidence="3 7" id="KW-0812">Transmembrane</keyword>
<proteinExistence type="predicted"/>
<comment type="subcellular location">
    <subcellularLocation>
        <location evidence="1">Cell membrane</location>
        <topology evidence="1">Single-pass membrane protein</topology>
    </subcellularLocation>
</comment>
<feature type="domain" description="Phage shock protein PspC N-terminal" evidence="8">
    <location>
        <begin position="38"/>
        <end position="89"/>
    </location>
</feature>
<dbReference type="PANTHER" id="PTHR33885:SF3">
    <property type="entry name" value="PHAGE SHOCK PROTEIN C"/>
    <property type="match status" value="1"/>
</dbReference>
<feature type="compositionally biased region" description="Pro residues" evidence="6">
    <location>
        <begin position="10"/>
        <end position="21"/>
    </location>
</feature>